<organism evidence="1 2">
    <name type="scientific">Penicillium digitatum</name>
    <name type="common">Green mold</name>
    <dbReference type="NCBI Taxonomy" id="36651"/>
    <lineage>
        <taxon>Eukaryota</taxon>
        <taxon>Fungi</taxon>
        <taxon>Dikarya</taxon>
        <taxon>Ascomycota</taxon>
        <taxon>Pezizomycotina</taxon>
        <taxon>Eurotiomycetes</taxon>
        <taxon>Eurotiomycetidae</taxon>
        <taxon>Eurotiales</taxon>
        <taxon>Aspergillaceae</taxon>
        <taxon>Penicillium</taxon>
    </lineage>
</organism>
<name>A0A7T6XM85_PENDI</name>
<dbReference type="EMBL" id="CP060776">
    <property type="protein sequence ID" value="QQK43692.1"/>
    <property type="molecule type" value="Genomic_DNA"/>
</dbReference>
<sequence>MGDTIVLRGRSSSILPFGNASSFSLHPNSKYFCNGLFCLHRTYDVTVTHMYSNVKWDVQISNKWRTPAMGESHAKSTEPYQTTSMYSCLSNAIDHFWIPHDM</sequence>
<reference evidence="1 2" key="1">
    <citation type="submission" date="2020-08" db="EMBL/GenBank/DDBJ databases">
        <title>The completed genome sequence of the pathogenic ascomycete fungus Penicillium digitatum.</title>
        <authorList>
            <person name="Wang M."/>
        </authorList>
    </citation>
    <scope>NUCLEOTIDE SEQUENCE [LARGE SCALE GENOMIC DNA]</scope>
    <source>
        <strain evidence="1 2">PdW03</strain>
    </source>
</reference>
<dbReference type="GeneID" id="26233838"/>
<dbReference type="Proteomes" id="UP000595662">
    <property type="component" value="Chromosome 3"/>
</dbReference>
<dbReference type="RefSeq" id="XP_014532748.2">
    <property type="nucleotide sequence ID" value="XM_014677262.2"/>
</dbReference>
<accession>A0A7T6XM85</accession>
<evidence type="ECO:0000313" key="2">
    <source>
        <dbReference type="Proteomes" id="UP000595662"/>
    </source>
</evidence>
<evidence type="ECO:0000313" key="1">
    <source>
        <dbReference type="EMBL" id="QQK43692.1"/>
    </source>
</evidence>
<protein>
    <submittedName>
        <fullName evidence="1">Uncharacterized protein</fullName>
    </submittedName>
</protein>
<dbReference type="AlphaFoldDB" id="A0A7T6XM85"/>
<proteinExistence type="predicted"/>
<dbReference type="KEGG" id="pdp:PDIP_55220"/>
<gene>
    <name evidence="1" type="ORF">Pdw03_7593</name>
</gene>